<dbReference type="RefSeq" id="WP_183409331.1">
    <property type="nucleotide sequence ID" value="NZ_JACHWY010000001.1"/>
</dbReference>
<accession>A0A7W4W3U5</accession>
<protein>
    <recommendedName>
        <fullName evidence="3">Spore coat protein U domain-containing protein</fullName>
    </recommendedName>
</protein>
<evidence type="ECO:0000313" key="1">
    <source>
        <dbReference type="EMBL" id="MBB3046648.1"/>
    </source>
</evidence>
<sequence>MGALSLPAVAQTVESSSTVKVPISAAVPAKVSVTQVQPFALGNWAGAGDLEAEQQFCVWSSTGSYSLTATTTEGGNRFGMLGPKNRLLDYNVQWNDGGGYQPLSSGQTYSGLSANSQSISCSSAADSSSRPFIKVSVAEADLSAAKAGSYSDVLEILISVE</sequence>
<gene>
    <name evidence="1" type="ORF">FHR99_000884</name>
</gene>
<keyword evidence="2" id="KW-1185">Reference proteome</keyword>
<proteinExistence type="predicted"/>
<organism evidence="1 2">
    <name type="scientific">Litorivivens lipolytica</name>
    <dbReference type="NCBI Taxonomy" id="1524264"/>
    <lineage>
        <taxon>Bacteria</taxon>
        <taxon>Pseudomonadati</taxon>
        <taxon>Pseudomonadota</taxon>
        <taxon>Gammaproteobacteria</taxon>
        <taxon>Litorivivens</taxon>
    </lineage>
</organism>
<name>A0A7W4W3U5_9GAMM</name>
<comment type="caution">
    <text evidence="1">The sequence shown here is derived from an EMBL/GenBank/DDBJ whole genome shotgun (WGS) entry which is preliminary data.</text>
</comment>
<evidence type="ECO:0008006" key="3">
    <source>
        <dbReference type="Google" id="ProtNLM"/>
    </source>
</evidence>
<dbReference type="EMBL" id="JACHWY010000001">
    <property type="protein sequence ID" value="MBB3046648.1"/>
    <property type="molecule type" value="Genomic_DNA"/>
</dbReference>
<evidence type="ECO:0000313" key="2">
    <source>
        <dbReference type="Proteomes" id="UP000537130"/>
    </source>
</evidence>
<reference evidence="1 2" key="1">
    <citation type="submission" date="2020-08" db="EMBL/GenBank/DDBJ databases">
        <title>Genomic Encyclopedia of Type Strains, Phase III (KMG-III): the genomes of soil and plant-associated and newly described type strains.</title>
        <authorList>
            <person name="Whitman W."/>
        </authorList>
    </citation>
    <scope>NUCLEOTIDE SEQUENCE [LARGE SCALE GENOMIC DNA]</scope>
    <source>
        <strain evidence="1 2">CECT 8654</strain>
    </source>
</reference>
<dbReference type="AlphaFoldDB" id="A0A7W4W3U5"/>
<dbReference type="Proteomes" id="UP000537130">
    <property type="component" value="Unassembled WGS sequence"/>
</dbReference>